<protein>
    <recommendedName>
        <fullName evidence="2">IrrE N-terminal-like domain-containing protein</fullName>
    </recommendedName>
</protein>
<proteinExistence type="predicted"/>
<dbReference type="EMBL" id="KY052796">
    <property type="protein sequence ID" value="ASE99803.1"/>
    <property type="molecule type" value="Genomic_DNA"/>
</dbReference>
<evidence type="ECO:0000313" key="1">
    <source>
        <dbReference type="EMBL" id="ASE99803.1"/>
    </source>
</evidence>
<reference evidence="1" key="2">
    <citation type="journal article" date="2017" name="Nat. Commun.">
        <title>Single-virus genomics reveals hidden cosmopolitan and abundant viruses.</title>
        <authorList>
            <person name="Martinez-Hernandez F."/>
            <person name="Fornas O."/>
            <person name="Lluesma Gomez M."/>
            <person name="Bolduc B."/>
            <person name="de la Cruz Pena M.J."/>
            <person name="Martinez J.M."/>
            <person name="Anton J."/>
            <person name="Gasol J.M."/>
            <person name="Rosselli R."/>
            <person name="Rodriguez-Valera F."/>
            <person name="Sullivan M.B."/>
            <person name="Acinas S.G."/>
            <person name="Martinez-Garcia M."/>
        </authorList>
    </citation>
    <scope>NUCLEOTIDE SEQUENCE</scope>
</reference>
<organism evidence="1">
    <name type="scientific">uncultured virus</name>
    <dbReference type="NCBI Taxonomy" id="340016"/>
    <lineage>
        <taxon>Viruses</taxon>
        <taxon>environmental samples</taxon>
    </lineage>
</organism>
<sequence length="99" mass="11756">MKLTEIKYKNKIIRVSFKDIEEYGYFETDDNTLVINKNLTKQMLGKTLFHELFHIIVTLNNFSVLNYGEERVASLTEQYYTILKSNPTLKNLIMRCLKE</sequence>
<accession>A0A218MKJ7</accession>
<name>A0A218MKJ7_9VIRU</name>
<reference evidence="1" key="1">
    <citation type="submission" date="2016-10" db="EMBL/GenBank/DDBJ databases">
        <authorList>
            <person name="Varghese N."/>
        </authorList>
    </citation>
    <scope>NUCLEOTIDE SEQUENCE</scope>
</reference>
<evidence type="ECO:0008006" key="2">
    <source>
        <dbReference type="Google" id="ProtNLM"/>
    </source>
</evidence>